<dbReference type="EMBL" id="JAVIZJ010000009">
    <property type="protein sequence ID" value="MDR6211460.1"/>
    <property type="molecule type" value="Genomic_DNA"/>
</dbReference>
<dbReference type="Proteomes" id="UP001261666">
    <property type="component" value="Unassembled WGS sequence"/>
</dbReference>
<gene>
    <name evidence="1" type="ORF">QE364_003184</name>
</gene>
<comment type="caution">
    <text evidence="1">The sequence shown here is derived from an EMBL/GenBank/DDBJ whole genome shotgun (WGS) entry which is preliminary data.</text>
</comment>
<accession>A0ACC6IL29</accession>
<reference evidence="1" key="1">
    <citation type="submission" date="2023-08" db="EMBL/GenBank/DDBJ databases">
        <title>Functional and genomic diversity of the sorghum phyllosphere microbiome.</title>
        <authorList>
            <person name="Shade A."/>
        </authorList>
    </citation>
    <scope>NUCLEOTIDE SEQUENCE</scope>
    <source>
        <strain evidence="1">SORGH_AS_0885</strain>
    </source>
</reference>
<proteinExistence type="predicted"/>
<sequence length="81" mass="8743">MEGEHRGLSRRERRYVEEMSRPAAEHWAGAGGMIVGLLIWNLLGDHGAGWAVRLPAMVVLVVVTGLGAAAVGRWAQRRGLG</sequence>
<evidence type="ECO:0000313" key="2">
    <source>
        <dbReference type="Proteomes" id="UP001261666"/>
    </source>
</evidence>
<protein>
    <submittedName>
        <fullName evidence="1">Multisubunit Na+/H+ antiporter MnhG subunit</fullName>
    </submittedName>
</protein>
<keyword evidence="2" id="KW-1185">Reference proteome</keyword>
<evidence type="ECO:0000313" key="1">
    <source>
        <dbReference type="EMBL" id="MDR6211460.1"/>
    </source>
</evidence>
<name>A0ACC6IL29_9ACTN</name>
<organism evidence="1 2">
    <name type="scientific">Nocardioides zeae</name>
    <dbReference type="NCBI Taxonomy" id="1457234"/>
    <lineage>
        <taxon>Bacteria</taxon>
        <taxon>Bacillati</taxon>
        <taxon>Actinomycetota</taxon>
        <taxon>Actinomycetes</taxon>
        <taxon>Propionibacteriales</taxon>
        <taxon>Nocardioidaceae</taxon>
        <taxon>Nocardioides</taxon>
    </lineage>
</organism>